<evidence type="ECO:0000256" key="1">
    <source>
        <dbReference type="ARBA" id="ARBA00022801"/>
    </source>
</evidence>
<keyword evidence="1 3" id="KW-0378">Hydrolase</keyword>
<accession>A0ABN2HJ15</accession>
<organism evidence="3 4">
    <name type="scientific">Glycomyces endophyticus</name>
    <dbReference type="NCBI Taxonomy" id="480996"/>
    <lineage>
        <taxon>Bacteria</taxon>
        <taxon>Bacillati</taxon>
        <taxon>Actinomycetota</taxon>
        <taxon>Actinomycetes</taxon>
        <taxon>Glycomycetales</taxon>
        <taxon>Glycomycetaceae</taxon>
        <taxon>Glycomyces</taxon>
    </lineage>
</organism>
<dbReference type="PROSITE" id="PS50263">
    <property type="entry name" value="CN_HYDROLASE"/>
    <property type="match status" value="1"/>
</dbReference>
<dbReference type="PANTHER" id="PTHR43674">
    <property type="entry name" value="NITRILASE C965.09-RELATED"/>
    <property type="match status" value="1"/>
</dbReference>
<protein>
    <submittedName>
        <fullName evidence="3">Carbon-nitrogen hydrolase family protein</fullName>
    </submittedName>
</protein>
<comment type="caution">
    <text evidence="3">The sequence shown here is derived from an EMBL/GenBank/DDBJ whole genome shotgun (WGS) entry which is preliminary data.</text>
</comment>
<dbReference type="SUPFAM" id="SSF56317">
    <property type="entry name" value="Carbon-nitrogen hydrolase"/>
    <property type="match status" value="1"/>
</dbReference>
<dbReference type="InterPro" id="IPR036526">
    <property type="entry name" value="C-N_Hydrolase_sf"/>
</dbReference>
<dbReference type="Gene3D" id="3.60.110.10">
    <property type="entry name" value="Carbon-nitrogen hydrolase"/>
    <property type="match status" value="1"/>
</dbReference>
<dbReference type="InterPro" id="IPR050345">
    <property type="entry name" value="Aliph_Amidase/BUP"/>
</dbReference>
<dbReference type="Pfam" id="PF00795">
    <property type="entry name" value="CN_hydrolase"/>
    <property type="match status" value="1"/>
</dbReference>
<reference evidence="3 4" key="1">
    <citation type="journal article" date="2019" name="Int. J. Syst. Evol. Microbiol.">
        <title>The Global Catalogue of Microorganisms (GCM) 10K type strain sequencing project: providing services to taxonomists for standard genome sequencing and annotation.</title>
        <authorList>
            <consortium name="The Broad Institute Genomics Platform"/>
            <consortium name="The Broad Institute Genome Sequencing Center for Infectious Disease"/>
            <person name="Wu L."/>
            <person name="Ma J."/>
        </authorList>
    </citation>
    <scope>NUCLEOTIDE SEQUENCE [LARGE SCALE GENOMIC DNA]</scope>
    <source>
        <strain evidence="3 4">JCM 16001</strain>
    </source>
</reference>
<dbReference type="PANTHER" id="PTHR43674:SF2">
    <property type="entry name" value="BETA-UREIDOPROPIONASE"/>
    <property type="match status" value="1"/>
</dbReference>
<evidence type="ECO:0000259" key="2">
    <source>
        <dbReference type="PROSITE" id="PS50263"/>
    </source>
</evidence>
<keyword evidence="4" id="KW-1185">Reference proteome</keyword>
<sequence>MSIALAQPDLRPGDVAGNAAAHAAAIRAAGARVVVFPELSLSSYAMAAPTVDLADPALAVIVDACAETGSIALAGAPLLEDGREFIATVRFDADGAVPVYRKMFPGGDEPGRFAAGPCAAVLDVDGWRLGLAICRDSKIDAHIEATAALGIDAYVGGNLHDPEGAAVRDARMPKLAAEYGVWVALSCFAGPGSDYPDASGGSAVWAPDGSLVAQADGEPDRIVRVDLHRGSAAAARPGDPSRRPA</sequence>
<proteinExistence type="predicted"/>
<name>A0ABN2HJ15_9ACTN</name>
<dbReference type="GO" id="GO:0016787">
    <property type="term" value="F:hydrolase activity"/>
    <property type="evidence" value="ECO:0007669"/>
    <property type="project" value="UniProtKB-KW"/>
</dbReference>
<evidence type="ECO:0000313" key="4">
    <source>
        <dbReference type="Proteomes" id="UP001499851"/>
    </source>
</evidence>
<feature type="domain" description="CN hydrolase" evidence="2">
    <location>
        <begin position="1"/>
        <end position="229"/>
    </location>
</feature>
<evidence type="ECO:0000313" key="3">
    <source>
        <dbReference type="EMBL" id="GAA1688789.1"/>
    </source>
</evidence>
<dbReference type="Proteomes" id="UP001499851">
    <property type="component" value="Unassembled WGS sequence"/>
</dbReference>
<dbReference type="EMBL" id="BAAAQF010000020">
    <property type="protein sequence ID" value="GAA1688789.1"/>
    <property type="molecule type" value="Genomic_DNA"/>
</dbReference>
<dbReference type="InterPro" id="IPR003010">
    <property type="entry name" value="C-N_Hydrolase"/>
</dbReference>
<gene>
    <name evidence="3" type="ORF">GCM10009830_40470</name>
</gene>